<sequence length="70" mass="8257">MFHHGDERFAEDTWRWMQVNGKVVPLVLVVPASLNVRDFDLITDRPHVQTRQMILRTKNGCDSHFQQTTH</sequence>
<reference evidence="1 2" key="1">
    <citation type="submission" date="2024-04" db="EMBL/GenBank/DDBJ databases">
        <authorList>
            <person name="Rising A."/>
            <person name="Reimegard J."/>
            <person name="Sonavane S."/>
            <person name="Akerstrom W."/>
            <person name="Nylinder S."/>
            <person name="Hedman E."/>
            <person name="Kallberg Y."/>
        </authorList>
    </citation>
    <scope>NUCLEOTIDE SEQUENCE [LARGE SCALE GENOMIC DNA]</scope>
</reference>
<organism evidence="1 2">
    <name type="scientific">Larinioides sclopetarius</name>
    <dbReference type="NCBI Taxonomy" id="280406"/>
    <lineage>
        <taxon>Eukaryota</taxon>
        <taxon>Metazoa</taxon>
        <taxon>Ecdysozoa</taxon>
        <taxon>Arthropoda</taxon>
        <taxon>Chelicerata</taxon>
        <taxon>Arachnida</taxon>
        <taxon>Araneae</taxon>
        <taxon>Araneomorphae</taxon>
        <taxon>Entelegynae</taxon>
        <taxon>Araneoidea</taxon>
        <taxon>Araneidae</taxon>
        <taxon>Larinioides</taxon>
    </lineage>
</organism>
<proteinExistence type="predicted"/>
<gene>
    <name evidence="1" type="ORF">LARSCL_LOCUS12870</name>
</gene>
<protein>
    <submittedName>
        <fullName evidence="1">Uncharacterized protein</fullName>
    </submittedName>
</protein>
<dbReference type="AlphaFoldDB" id="A0AAV2AIZ9"/>
<keyword evidence="2" id="KW-1185">Reference proteome</keyword>
<evidence type="ECO:0000313" key="2">
    <source>
        <dbReference type="Proteomes" id="UP001497382"/>
    </source>
</evidence>
<dbReference type="EMBL" id="CAXIEN010000173">
    <property type="protein sequence ID" value="CAL1283895.1"/>
    <property type="molecule type" value="Genomic_DNA"/>
</dbReference>
<comment type="caution">
    <text evidence="1">The sequence shown here is derived from an EMBL/GenBank/DDBJ whole genome shotgun (WGS) entry which is preliminary data.</text>
</comment>
<dbReference type="Proteomes" id="UP001497382">
    <property type="component" value="Unassembled WGS sequence"/>
</dbReference>
<evidence type="ECO:0000313" key="1">
    <source>
        <dbReference type="EMBL" id="CAL1283895.1"/>
    </source>
</evidence>
<accession>A0AAV2AIZ9</accession>
<name>A0AAV2AIZ9_9ARAC</name>